<name>A0ABD1HHY8_SALDI</name>
<sequence length="270" mass="28204">MPSGAKKRKSAKKKNQNQPNNHSDSAPAHTHGDDDDVMHQEDGEGSNVVELSSPASEDHEKPPVQAEAGGASSMEGSTVGNGEAEKEIKIEDESGVKHGIIDHDEANRKLCDGGSSSSGSCGSSSDDESRGIKRGEAEPSVASTGSVAMDDSLSAKLVEPVYDSQAAISVAPDAVEPTLEEIGGKEHGTVEERTCTSVEGAGVGSAESTPKTFDRKECVTKENDNRSPSPRVDLDGGEQRVKDSVATQPFQKTSWKSCCGLFEVFSGSGN</sequence>
<accession>A0ABD1HHY8</accession>
<reference evidence="2 3" key="1">
    <citation type="submission" date="2024-06" db="EMBL/GenBank/DDBJ databases">
        <title>A chromosome level genome sequence of Diviner's sage (Salvia divinorum).</title>
        <authorList>
            <person name="Ford S.A."/>
            <person name="Ro D.-K."/>
            <person name="Ness R.W."/>
            <person name="Phillips M.A."/>
        </authorList>
    </citation>
    <scope>NUCLEOTIDE SEQUENCE [LARGE SCALE GENOMIC DNA]</scope>
    <source>
        <strain evidence="2">SAF-2024a</strain>
        <tissue evidence="2">Leaf</tissue>
    </source>
</reference>
<dbReference type="PANTHER" id="PTHR37187:SF7">
    <property type="entry name" value="EXPRESSED PROTEIN"/>
    <property type="match status" value="1"/>
</dbReference>
<feature type="compositionally biased region" description="Basic and acidic residues" evidence="1">
    <location>
        <begin position="212"/>
        <end position="225"/>
    </location>
</feature>
<dbReference type="PANTHER" id="PTHR37187">
    <property type="entry name" value="EXPRESSED PROTEIN"/>
    <property type="match status" value="1"/>
</dbReference>
<evidence type="ECO:0000313" key="2">
    <source>
        <dbReference type="EMBL" id="KAL1555902.1"/>
    </source>
</evidence>
<gene>
    <name evidence="2" type="ORF">AAHA92_11585</name>
</gene>
<dbReference type="Proteomes" id="UP001567538">
    <property type="component" value="Unassembled WGS sequence"/>
</dbReference>
<feature type="compositionally biased region" description="Basic and acidic residues" evidence="1">
    <location>
        <begin position="127"/>
        <end position="137"/>
    </location>
</feature>
<evidence type="ECO:0000256" key="1">
    <source>
        <dbReference type="SAM" id="MobiDB-lite"/>
    </source>
</evidence>
<feature type="compositionally biased region" description="Basic and acidic residues" evidence="1">
    <location>
        <begin position="83"/>
        <end position="111"/>
    </location>
</feature>
<keyword evidence="3" id="KW-1185">Reference proteome</keyword>
<dbReference type="EMBL" id="JBEAFC010000005">
    <property type="protein sequence ID" value="KAL1555902.1"/>
    <property type="molecule type" value="Genomic_DNA"/>
</dbReference>
<evidence type="ECO:0000313" key="3">
    <source>
        <dbReference type="Proteomes" id="UP001567538"/>
    </source>
</evidence>
<comment type="caution">
    <text evidence="2">The sequence shown here is derived from an EMBL/GenBank/DDBJ whole genome shotgun (WGS) entry which is preliminary data.</text>
</comment>
<feature type="region of interest" description="Disordered" evidence="1">
    <location>
        <begin position="1"/>
        <end position="148"/>
    </location>
</feature>
<dbReference type="AlphaFoldDB" id="A0ABD1HHY8"/>
<organism evidence="2 3">
    <name type="scientific">Salvia divinorum</name>
    <name type="common">Maria pastora</name>
    <name type="synonym">Diviner's sage</name>
    <dbReference type="NCBI Taxonomy" id="28513"/>
    <lineage>
        <taxon>Eukaryota</taxon>
        <taxon>Viridiplantae</taxon>
        <taxon>Streptophyta</taxon>
        <taxon>Embryophyta</taxon>
        <taxon>Tracheophyta</taxon>
        <taxon>Spermatophyta</taxon>
        <taxon>Magnoliopsida</taxon>
        <taxon>eudicotyledons</taxon>
        <taxon>Gunneridae</taxon>
        <taxon>Pentapetalae</taxon>
        <taxon>asterids</taxon>
        <taxon>lamiids</taxon>
        <taxon>Lamiales</taxon>
        <taxon>Lamiaceae</taxon>
        <taxon>Nepetoideae</taxon>
        <taxon>Mentheae</taxon>
        <taxon>Salviinae</taxon>
        <taxon>Salvia</taxon>
        <taxon>Salvia subgen. Calosphace</taxon>
    </lineage>
</organism>
<protein>
    <submittedName>
        <fullName evidence="2">Uncharacterized protein</fullName>
    </submittedName>
</protein>
<feature type="compositionally biased region" description="Basic residues" evidence="1">
    <location>
        <begin position="1"/>
        <end position="15"/>
    </location>
</feature>
<proteinExistence type="predicted"/>
<feature type="region of interest" description="Disordered" evidence="1">
    <location>
        <begin position="195"/>
        <end position="239"/>
    </location>
</feature>
<feature type="compositionally biased region" description="Low complexity" evidence="1">
    <location>
        <begin position="112"/>
        <end position="124"/>
    </location>
</feature>